<organism evidence="5 6">
    <name type="scientific">Winmispira thermophila (strain ATCC 700085 / DSM 6578 / Z-1203)</name>
    <name type="common">Spirochaeta thermophila</name>
    <dbReference type="NCBI Taxonomy" id="869211"/>
    <lineage>
        <taxon>Bacteria</taxon>
        <taxon>Pseudomonadati</taxon>
        <taxon>Spirochaetota</taxon>
        <taxon>Spirochaetia</taxon>
        <taxon>Winmispirales</taxon>
        <taxon>Winmispiraceae</taxon>
        <taxon>Winmispira</taxon>
    </lineage>
</organism>
<dbReference type="InterPro" id="IPR030826">
    <property type="entry name" value="Ribosomal_bTHX/bTHXc/bTHXm"/>
</dbReference>
<evidence type="ECO:0000256" key="3">
    <source>
        <dbReference type="ARBA" id="ARBA00023274"/>
    </source>
</evidence>
<dbReference type="Proteomes" id="UP000007254">
    <property type="component" value="Chromosome"/>
</dbReference>
<dbReference type="RefSeq" id="WP_014624235.1">
    <property type="nucleotide sequence ID" value="NC_017583.1"/>
</dbReference>
<keyword evidence="3" id="KW-0687">Ribonucleoprotein</keyword>
<dbReference type="EMBL" id="CP002903">
    <property type="protein sequence ID" value="AEJ60852.1"/>
    <property type="molecule type" value="Genomic_DNA"/>
</dbReference>
<evidence type="ECO:0000256" key="4">
    <source>
        <dbReference type="SAM" id="MobiDB-lite"/>
    </source>
</evidence>
<feature type="compositionally biased region" description="Basic residues" evidence="4">
    <location>
        <begin position="23"/>
        <end position="39"/>
    </location>
</feature>
<dbReference type="HOGENOM" id="CLU_209110_2_1_12"/>
<keyword evidence="2" id="KW-0689">Ribosomal protein</keyword>
<dbReference type="NCBIfam" id="TIGR04560">
    <property type="entry name" value="ribo_THX"/>
    <property type="match status" value="1"/>
</dbReference>
<gene>
    <name evidence="5" type="ordered locus">Spith_0572</name>
</gene>
<dbReference type="AlphaFoldDB" id="G0G9V2"/>
<name>G0G9V2_WINT7</name>
<evidence type="ECO:0008006" key="7">
    <source>
        <dbReference type="Google" id="ProtNLM"/>
    </source>
</evidence>
<comment type="similarity">
    <text evidence="1">Belongs to the bacterial ribosomal protein bTHX family.</text>
</comment>
<keyword evidence="6" id="KW-1185">Reference proteome</keyword>
<dbReference type="KEGG" id="stq:Spith_0572"/>
<evidence type="ECO:0000313" key="6">
    <source>
        <dbReference type="Proteomes" id="UP000007254"/>
    </source>
</evidence>
<sequence>MGKGDKKSRKGKIWRGTYGNTRPKPKNLRRRKRQQGSSS</sequence>
<protein>
    <recommendedName>
        <fullName evidence="7">30S ribosomal protein THX</fullName>
    </recommendedName>
</protein>
<reference evidence="5 6" key="1">
    <citation type="submission" date="2011-06" db="EMBL/GenBank/DDBJ databases">
        <title>The complete genome of Spirochaeta thermophila DSM 6578.</title>
        <authorList>
            <consortium name="US DOE Joint Genome Institute (JGI-PGF)"/>
            <person name="Lucas S."/>
            <person name="Lapidus A."/>
            <person name="Bruce D."/>
            <person name="Goodwin L."/>
            <person name="Pitluck S."/>
            <person name="Peters L."/>
            <person name="Kyrpides N."/>
            <person name="Mavromatis K."/>
            <person name="Ivanova N."/>
            <person name="Mikailova N."/>
            <person name="Pagani I."/>
            <person name="Chertkov O."/>
            <person name="Detter J.C."/>
            <person name="Tapia R."/>
            <person name="Han C."/>
            <person name="Land M."/>
            <person name="Hauser L."/>
            <person name="Markowitz V."/>
            <person name="Cheng J.-F."/>
            <person name="Hugenholtz P."/>
            <person name="Woyke T."/>
            <person name="Wu D."/>
            <person name="Spring S."/>
            <person name="Merkhoffer B."/>
            <person name="Schneider S."/>
            <person name="Klenk H.-P."/>
            <person name="Eisen J.A."/>
        </authorList>
    </citation>
    <scope>NUCLEOTIDE SEQUENCE [LARGE SCALE GENOMIC DNA]</scope>
    <source>
        <strain evidence="6">ATCC 700085 / DSM 6578 / Z-1203</strain>
    </source>
</reference>
<dbReference type="GO" id="GO:1990904">
    <property type="term" value="C:ribonucleoprotein complex"/>
    <property type="evidence" value="ECO:0007669"/>
    <property type="project" value="UniProtKB-KW"/>
</dbReference>
<proteinExistence type="inferred from homology"/>
<feature type="compositionally biased region" description="Basic residues" evidence="4">
    <location>
        <begin position="1"/>
        <end position="13"/>
    </location>
</feature>
<accession>G0G9V2</accession>
<evidence type="ECO:0000256" key="1">
    <source>
        <dbReference type="ARBA" id="ARBA00010834"/>
    </source>
</evidence>
<evidence type="ECO:0000313" key="5">
    <source>
        <dbReference type="EMBL" id="AEJ60852.1"/>
    </source>
</evidence>
<dbReference type="GO" id="GO:0005840">
    <property type="term" value="C:ribosome"/>
    <property type="evidence" value="ECO:0007669"/>
    <property type="project" value="UniProtKB-KW"/>
</dbReference>
<dbReference type="Pfam" id="PF17070">
    <property type="entry name" value="Thx"/>
    <property type="match status" value="1"/>
</dbReference>
<evidence type="ECO:0000256" key="2">
    <source>
        <dbReference type="ARBA" id="ARBA00022980"/>
    </source>
</evidence>
<feature type="region of interest" description="Disordered" evidence="4">
    <location>
        <begin position="1"/>
        <end position="39"/>
    </location>
</feature>
<dbReference type="InterPro" id="IPR031414">
    <property type="entry name" value="Ribosomal_bTHX"/>
</dbReference>